<dbReference type="EMBL" id="QUNO01000025">
    <property type="protein sequence ID" value="REH29470.1"/>
    <property type="molecule type" value="Genomic_DNA"/>
</dbReference>
<dbReference type="OrthoDB" id="3693602at2"/>
<evidence type="ECO:0000313" key="2">
    <source>
        <dbReference type="Proteomes" id="UP000256269"/>
    </source>
</evidence>
<protein>
    <submittedName>
        <fullName evidence="1">Uncharacterized protein</fullName>
    </submittedName>
</protein>
<proteinExistence type="predicted"/>
<comment type="caution">
    <text evidence="1">The sequence shown here is derived from an EMBL/GenBank/DDBJ whole genome shotgun (WGS) entry which is preliminary data.</text>
</comment>
<dbReference type="RefSeq" id="WP_116181304.1">
    <property type="nucleotide sequence ID" value="NZ_CP144375.1"/>
</dbReference>
<dbReference type="Proteomes" id="UP000256269">
    <property type="component" value="Unassembled WGS sequence"/>
</dbReference>
<accession>A0A3E0GX68</accession>
<sequence length="83" mass="9138">MASVEQVQASLALVLDHLRTAHQQLTEAGERLSEAHAILTEASRMHPRSLVPPELTKACDHAREQLTLLLGAMEAVERFSGRL</sequence>
<evidence type="ECO:0000313" key="1">
    <source>
        <dbReference type="EMBL" id="REH29470.1"/>
    </source>
</evidence>
<gene>
    <name evidence="1" type="ORF">BCF44_12585</name>
</gene>
<organism evidence="1 2">
    <name type="scientific">Kutzneria buriramensis</name>
    <dbReference type="NCBI Taxonomy" id="1045776"/>
    <lineage>
        <taxon>Bacteria</taxon>
        <taxon>Bacillati</taxon>
        <taxon>Actinomycetota</taxon>
        <taxon>Actinomycetes</taxon>
        <taxon>Pseudonocardiales</taxon>
        <taxon>Pseudonocardiaceae</taxon>
        <taxon>Kutzneria</taxon>
    </lineage>
</organism>
<reference evidence="1 2" key="1">
    <citation type="submission" date="2018-08" db="EMBL/GenBank/DDBJ databases">
        <title>Genomic Encyclopedia of Archaeal and Bacterial Type Strains, Phase II (KMG-II): from individual species to whole genera.</title>
        <authorList>
            <person name="Goeker M."/>
        </authorList>
    </citation>
    <scope>NUCLEOTIDE SEQUENCE [LARGE SCALE GENOMIC DNA]</scope>
    <source>
        <strain evidence="1 2">DSM 45791</strain>
    </source>
</reference>
<dbReference type="AlphaFoldDB" id="A0A3E0GX68"/>
<name>A0A3E0GX68_9PSEU</name>
<keyword evidence="2" id="KW-1185">Reference proteome</keyword>